<protein>
    <submittedName>
        <fullName evidence="1">Uncharacterized protein</fullName>
    </submittedName>
</protein>
<sequence>MTSVNPEMIHRLFQKQNNVTKATRRRISTDFSQIKLKIRASLIHLQLTSVLILFVATRQQDLFVLIGVLKCSQVERATQNIKKIAARYKVFRDDS</sequence>
<name>A0AAV4SL55_CAEEX</name>
<comment type="caution">
    <text evidence="1">The sequence shown here is derived from an EMBL/GenBank/DDBJ whole genome shotgun (WGS) entry which is preliminary data.</text>
</comment>
<dbReference type="Proteomes" id="UP001054945">
    <property type="component" value="Unassembled WGS sequence"/>
</dbReference>
<evidence type="ECO:0000313" key="2">
    <source>
        <dbReference type="Proteomes" id="UP001054945"/>
    </source>
</evidence>
<dbReference type="AlphaFoldDB" id="A0AAV4SL55"/>
<accession>A0AAV4SL55</accession>
<reference evidence="1 2" key="1">
    <citation type="submission" date="2021-06" db="EMBL/GenBank/DDBJ databases">
        <title>Caerostris extrusa draft genome.</title>
        <authorList>
            <person name="Kono N."/>
            <person name="Arakawa K."/>
        </authorList>
    </citation>
    <scope>NUCLEOTIDE SEQUENCE [LARGE SCALE GENOMIC DNA]</scope>
</reference>
<dbReference type="EMBL" id="BPLR01009623">
    <property type="protein sequence ID" value="GIY33312.1"/>
    <property type="molecule type" value="Genomic_DNA"/>
</dbReference>
<keyword evidence="2" id="KW-1185">Reference proteome</keyword>
<evidence type="ECO:0000313" key="1">
    <source>
        <dbReference type="EMBL" id="GIY33312.1"/>
    </source>
</evidence>
<organism evidence="1 2">
    <name type="scientific">Caerostris extrusa</name>
    <name type="common">Bark spider</name>
    <name type="synonym">Caerostris bankana</name>
    <dbReference type="NCBI Taxonomy" id="172846"/>
    <lineage>
        <taxon>Eukaryota</taxon>
        <taxon>Metazoa</taxon>
        <taxon>Ecdysozoa</taxon>
        <taxon>Arthropoda</taxon>
        <taxon>Chelicerata</taxon>
        <taxon>Arachnida</taxon>
        <taxon>Araneae</taxon>
        <taxon>Araneomorphae</taxon>
        <taxon>Entelegynae</taxon>
        <taxon>Araneoidea</taxon>
        <taxon>Araneidae</taxon>
        <taxon>Caerostris</taxon>
    </lineage>
</organism>
<proteinExistence type="predicted"/>
<gene>
    <name evidence="1" type="ORF">CEXT_742111</name>
</gene>